<evidence type="ECO:0000256" key="3">
    <source>
        <dbReference type="ARBA" id="ARBA00022448"/>
    </source>
</evidence>
<dbReference type="PANTHER" id="PTHR43649:SF28">
    <property type="entry name" value="BINDING PROTEIN COMPONENT OF ABC SUGAR TRANSPORTER-RELATED"/>
    <property type="match status" value="1"/>
</dbReference>
<feature type="chain" id="PRO_5002010904" description="Probable sugar-binding periplasmic protein" evidence="7">
    <location>
        <begin position="22"/>
        <end position="409"/>
    </location>
</feature>
<dbReference type="InterPro" id="IPR006059">
    <property type="entry name" value="SBP"/>
</dbReference>
<keyword evidence="4 7" id="KW-0732">Signal</keyword>
<dbReference type="GO" id="GO:0042597">
    <property type="term" value="C:periplasmic space"/>
    <property type="evidence" value="ECO:0007669"/>
    <property type="project" value="UniProtKB-SubCell"/>
</dbReference>
<sequence length="409" mass="45089">MRAKPIALLVATCCFPSLVSAGDLVIESWREDGKIWNETIIPAFNAKHPGITVTYKHTPATDYNTALNERLAAGNAGDIITCRPFDDSLKLYQENNLVDLTDIDGMENFPSFAQSAWQTDDGSVTFCLPLASVIHGFFYNKSIFKELGITPPTTNEEFYAALSKVKASGKYTPLAMGTNDKWEAATMGFQNIGPNYWQGEDGRFALLSGDGKLTNSEYVDVFNQLAMWGQYMGNGYQTRTYNDAIAMFGGGNAAVYPAGSWDILAFKDKIDLGVFRPTVANKGDDCFISDHTDIGIGINAKSSNPEDAKTLIQWMASEEFAELFTNALPGFFSLSNHFIEVEDPTAKEMLAWRDTCDSTIRNSYQILNRGTPSLELEIWETSVGVINGTMSPQDATSRLQTGLDGWYKP</sequence>
<accession>A0A0A5JQ31</accession>
<keyword evidence="3" id="KW-0813">Transport</keyword>
<evidence type="ECO:0000313" key="9">
    <source>
        <dbReference type="Proteomes" id="UP000030451"/>
    </source>
</evidence>
<reference evidence="8 9" key="1">
    <citation type="submission" date="2014-10" db="EMBL/GenBank/DDBJ databases">
        <title>Genome sequencing of Vibrio sinaloensis T08.</title>
        <authorList>
            <person name="Chan K.-G."/>
            <person name="Mohamad N.I."/>
        </authorList>
    </citation>
    <scope>NUCLEOTIDE SEQUENCE [LARGE SCALE GENOMIC DNA]</scope>
    <source>
        <strain evidence="8 9">T08</strain>
    </source>
</reference>
<evidence type="ECO:0000256" key="1">
    <source>
        <dbReference type="ARBA" id="ARBA00004418"/>
    </source>
</evidence>
<dbReference type="OrthoDB" id="5897001at2"/>
<comment type="similarity">
    <text evidence="2">Belongs to the bacterial solute-binding protein 1 family.</text>
</comment>
<dbReference type="Gene3D" id="3.40.190.10">
    <property type="entry name" value="Periplasmic binding protein-like II"/>
    <property type="match status" value="2"/>
</dbReference>
<dbReference type="SUPFAM" id="SSF53850">
    <property type="entry name" value="Periplasmic binding protein-like II"/>
    <property type="match status" value="1"/>
</dbReference>
<dbReference type="AlphaFoldDB" id="A0A0A5JQ31"/>
<dbReference type="PROSITE" id="PS01037">
    <property type="entry name" value="SBP_BACTERIAL_1"/>
    <property type="match status" value="1"/>
</dbReference>
<dbReference type="Pfam" id="PF01547">
    <property type="entry name" value="SBP_bac_1"/>
    <property type="match status" value="1"/>
</dbReference>
<proteinExistence type="inferred from homology"/>
<evidence type="ECO:0000256" key="7">
    <source>
        <dbReference type="SAM" id="SignalP"/>
    </source>
</evidence>
<gene>
    <name evidence="8" type="ORF">NM06_03705</name>
</gene>
<protein>
    <recommendedName>
        <fullName evidence="6">Probable sugar-binding periplasmic protein</fullName>
    </recommendedName>
</protein>
<evidence type="ECO:0000256" key="5">
    <source>
        <dbReference type="ARBA" id="ARBA00049629"/>
    </source>
</evidence>
<dbReference type="InterPro" id="IPR006061">
    <property type="entry name" value="SBP_1_CS"/>
</dbReference>
<name>A0A0A5JQ31_PHOS4</name>
<dbReference type="Proteomes" id="UP000030451">
    <property type="component" value="Unassembled WGS sequence"/>
</dbReference>
<evidence type="ECO:0000256" key="6">
    <source>
        <dbReference type="ARBA" id="ARBA00049753"/>
    </source>
</evidence>
<organism evidence="8 9">
    <name type="scientific">Photobacterium sp. (strain ATCC 43367)</name>
    <dbReference type="NCBI Taxonomy" id="379097"/>
    <lineage>
        <taxon>Bacteria</taxon>
        <taxon>Pseudomonadati</taxon>
        <taxon>Pseudomonadota</taxon>
        <taxon>Gammaproteobacteria</taxon>
        <taxon>Vibrionales</taxon>
        <taxon>Vibrionaceae</taxon>
        <taxon>Vibrio</taxon>
        <taxon>Vibrio oreintalis group</taxon>
    </lineage>
</organism>
<dbReference type="RefSeq" id="WP_038188124.1">
    <property type="nucleotide sequence ID" value="NZ_JRWP01000004.1"/>
</dbReference>
<dbReference type="PANTHER" id="PTHR43649">
    <property type="entry name" value="ARABINOSE-BINDING PROTEIN-RELATED"/>
    <property type="match status" value="1"/>
</dbReference>
<feature type="signal peptide" evidence="7">
    <location>
        <begin position="1"/>
        <end position="21"/>
    </location>
</feature>
<dbReference type="EMBL" id="JRWP01000004">
    <property type="protein sequence ID" value="KGY10033.1"/>
    <property type="molecule type" value="Genomic_DNA"/>
</dbReference>
<evidence type="ECO:0000313" key="8">
    <source>
        <dbReference type="EMBL" id="KGY10033.1"/>
    </source>
</evidence>
<evidence type="ECO:0000256" key="2">
    <source>
        <dbReference type="ARBA" id="ARBA00008520"/>
    </source>
</evidence>
<comment type="function">
    <text evidence="5">Part of a binding-protein-dependent transport system for a sugar.</text>
</comment>
<evidence type="ECO:0000256" key="4">
    <source>
        <dbReference type="ARBA" id="ARBA00022729"/>
    </source>
</evidence>
<dbReference type="GO" id="GO:0055085">
    <property type="term" value="P:transmembrane transport"/>
    <property type="evidence" value="ECO:0007669"/>
    <property type="project" value="InterPro"/>
</dbReference>
<comment type="caution">
    <text evidence="8">The sequence shown here is derived from an EMBL/GenBank/DDBJ whole genome shotgun (WGS) entry which is preliminary data.</text>
</comment>
<comment type="subcellular location">
    <subcellularLocation>
        <location evidence="1">Periplasm</location>
    </subcellularLocation>
</comment>
<dbReference type="InterPro" id="IPR050490">
    <property type="entry name" value="Bact_solute-bd_prot1"/>
</dbReference>
<dbReference type="STRING" id="379097.SE23_06805"/>